<dbReference type="EMBL" id="CP017813">
    <property type="protein sequence ID" value="APJ38587.1"/>
    <property type="molecule type" value="Genomic_DNA"/>
</dbReference>
<dbReference type="STRING" id="48003.BLA55_02885"/>
<dbReference type="SUPFAM" id="SSF160443">
    <property type="entry name" value="SMR domain-like"/>
    <property type="match status" value="1"/>
</dbReference>
<dbReference type="OrthoDB" id="401369at2"/>
<gene>
    <name evidence="2" type="ORF">BLA55_02885</name>
</gene>
<evidence type="ECO:0000313" key="3">
    <source>
        <dbReference type="Proteomes" id="UP000184322"/>
    </source>
</evidence>
<dbReference type="Gene3D" id="3.30.1370.110">
    <property type="match status" value="1"/>
</dbReference>
<sequence length="113" mass="13360">MYKRQVVDLHGYQSDEIVGIIYNLIYEFHNDGNLELLFITGHGRGAVKYTLLNILEKEKIDYQEINQGGAFLIKPQIYSSYNFADWDDEDEWDEQISQNDLDVIFNEYLKTKE</sequence>
<feature type="domain" description="Smr" evidence="1">
    <location>
        <begin position="7"/>
        <end position="59"/>
    </location>
</feature>
<organism evidence="2 3">
    <name type="scientific">Mycoplasmopsis pullorum</name>
    <dbReference type="NCBI Taxonomy" id="48003"/>
    <lineage>
        <taxon>Bacteria</taxon>
        <taxon>Bacillati</taxon>
        <taxon>Mycoplasmatota</taxon>
        <taxon>Mycoplasmoidales</taxon>
        <taxon>Metamycoplasmataceae</taxon>
        <taxon>Mycoplasmopsis</taxon>
    </lineage>
</organism>
<evidence type="ECO:0000259" key="1">
    <source>
        <dbReference type="Pfam" id="PF01713"/>
    </source>
</evidence>
<dbReference type="RefSeq" id="WP_073372591.1">
    <property type="nucleotide sequence ID" value="NZ_CP017813.1"/>
</dbReference>
<name>A0A1L4FSJ2_9BACT</name>
<protein>
    <recommendedName>
        <fullName evidence="1">Smr domain-containing protein</fullName>
    </recommendedName>
</protein>
<accession>A0A1L4FSJ2</accession>
<proteinExistence type="predicted"/>
<evidence type="ECO:0000313" key="2">
    <source>
        <dbReference type="EMBL" id="APJ38587.1"/>
    </source>
</evidence>
<dbReference type="KEGG" id="mpul:BLA55_02885"/>
<dbReference type="Pfam" id="PF01713">
    <property type="entry name" value="Smr"/>
    <property type="match status" value="1"/>
</dbReference>
<reference evidence="3" key="1">
    <citation type="submission" date="2016-10" db="EMBL/GenBank/DDBJ databases">
        <authorList>
            <person name="Beylefeld A."/>
            <person name="Abolnik C."/>
        </authorList>
    </citation>
    <scope>NUCLEOTIDE SEQUENCE [LARGE SCALE GENOMIC DNA]</scope>
    <source>
        <strain evidence="3">B359_6</strain>
    </source>
</reference>
<dbReference type="Proteomes" id="UP000184322">
    <property type="component" value="Chromosome"/>
</dbReference>
<keyword evidence="3" id="KW-1185">Reference proteome</keyword>
<dbReference type="InterPro" id="IPR002625">
    <property type="entry name" value="Smr_dom"/>
</dbReference>
<dbReference type="AlphaFoldDB" id="A0A1L4FSJ2"/>
<dbReference type="InterPro" id="IPR036063">
    <property type="entry name" value="Smr_dom_sf"/>
</dbReference>